<feature type="domain" description="Cadherin" evidence="9">
    <location>
        <begin position="15"/>
        <end position="120"/>
    </location>
</feature>
<accession>A0A482XD63</accession>
<dbReference type="PANTHER" id="PTHR24025:SF28">
    <property type="entry name" value="PUTATIVE-RELATED"/>
    <property type="match status" value="1"/>
</dbReference>
<dbReference type="InterPro" id="IPR050971">
    <property type="entry name" value="Cadherin-domain_protein"/>
</dbReference>
<dbReference type="GO" id="GO:0005509">
    <property type="term" value="F:calcium ion binding"/>
    <property type="evidence" value="ECO:0007669"/>
    <property type="project" value="UniProtKB-UniRule"/>
</dbReference>
<dbReference type="PRINTS" id="PR00205">
    <property type="entry name" value="CADHERIN"/>
</dbReference>
<dbReference type="GO" id="GO:0005911">
    <property type="term" value="C:cell-cell junction"/>
    <property type="evidence" value="ECO:0007669"/>
    <property type="project" value="TreeGrafter"/>
</dbReference>
<evidence type="ECO:0000256" key="3">
    <source>
        <dbReference type="ARBA" id="ARBA00022737"/>
    </source>
</evidence>
<dbReference type="FunFam" id="2.60.40.60:FF:000075">
    <property type="entry name" value="FAT atypical cadherin 1"/>
    <property type="match status" value="1"/>
</dbReference>
<keyword evidence="4 8" id="KW-0106">Calcium</keyword>
<dbReference type="STRING" id="195883.A0A482XD63"/>
<dbReference type="Proteomes" id="UP000291343">
    <property type="component" value="Unassembled WGS sequence"/>
</dbReference>
<dbReference type="AlphaFoldDB" id="A0A482XD63"/>
<comment type="subcellular location">
    <subcellularLocation>
        <location evidence="1">Membrane</location>
    </subcellularLocation>
</comment>
<dbReference type="FunFam" id="2.60.40.60:FF:000066">
    <property type="entry name" value="FAT atypical cadherin 1"/>
    <property type="match status" value="1"/>
</dbReference>
<dbReference type="OrthoDB" id="6252479at2759"/>
<comment type="caution">
    <text evidence="10">The sequence shown here is derived from an EMBL/GenBank/DDBJ whole genome shotgun (WGS) entry which is preliminary data.</text>
</comment>
<keyword evidence="2" id="KW-0812">Transmembrane</keyword>
<evidence type="ECO:0000256" key="8">
    <source>
        <dbReference type="PROSITE-ProRule" id="PRU00043"/>
    </source>
</evidence>
<keyword evidence="11" id="KW-1185">Reference proteome</keyword>
<keyword evidence="5" id="KW-0130">Cell adhesion</keyword>
<reference evidence="10 11" key="1">
    <citation type="journal article" date="2017" name="Gigascience">
        <title>Genome sequence of the small brown planthopper, Laodelphax striatellus.</title>
        <authorList>
            <person name="Zhu J."/>
            <person name="Jiang F."/>
            <person name="Wang X."/>
            <person name="Yang P."/>
            <person name="Bao Y."/>
            <person name="Zhao W."/>
            <person name="Wang W."/>
            <person name="Lu H."/>
            <person name="Wang Q."/>
            <person name="Cui N."/>
            <person name="Li J."/>
            <person name="Chen X."/>
            <person name="Luo L."/>
            <person name="Yu J."/>
            <person name="Kang L."/>
            <person name="Cui F."/>
        </authorList>
    </citation>
    <scope>NUCLEOTIDE SEQUENCE [LARGE SCALE GENOMIC DNA]</scope>
    <source>
        <strain evidence="10">Lst14</strain>
    </source>
</reference>
<dbReference type="PROSITE" id="PS00232">
    <property type="entry name" value="CADHERIN_1"/>
    <property type="match status" value="2"/>
</dbReference>
<dbReference type="InParanoid" id="A0A482XD63"/>
<evidence type="ECO:0000313" key="10">
    <source>
        <dbReference type="EMBL" id="RZF43490.1"/>
    </source>
</evidence>
<dbReference type="SUPFAM" id="SSF49313">
    <property type="entry name" value="Cadherin-like"/>
    <property type="match status" value="2"/>
</dbReference>
<keyword evidence="3" id="KW-0677">Repeat</keyword>
<evidence type="ECO:0000256" key="4">
    <source>
        <dbReference type="ARBA" id="ARBA00022837"/>
    </source>
</evidence>
<keyword evidence="7" id="KW-0472">Membrane</keyword>
<dbReference type="GO" id="GO:0005886">
    <property type="term" value="C:plasma membrane"/>
    <property type="evidence" value="ECO:0007669"/>
    <property type="project" value="InterPro"/>
</dbReference>
<proteinExistence type="predicted"/>
<dbReference type="InterPro" id="IPR015919">
    <property type="entry name" value="Cadherin-like_sf"/>
</dbReference>
<evidence type="ECO:0000256" key="1">
    <source>
        <dbReference type="ARBA" id="ARBA00004370"/>
    </source>
</evidence>
<protein>
    <recommendedName>
        <fullName evidence="9">Cadherin domain-containing protein</fullName>
    </recommendedName>
</protein>
<feature type="non-terminal residue" evidence="10">
    <location>
        <position position="1"/>
    </location>
</feature>
<dbReference type="Gene3D" id="2.60.40.60">
    <property type="entry name" value="Cadherins"/>
    <property type="match status" value="2"/>
</dbReference>
<dbReference type="GO" id="GO:0007156">
    <property type="term" value="P:homophilic cell adhesion via plasma membrane adhesion molecules"/>
    <property type="evidence" value="ECO:0007669"/>
    <property type="project" value="InterPro"/>
</dbReference>
<dbReference type="InterPro" id="IPR020894">
    <property type="entry name" value="Cadherin_CS"/>
</dbReference>
<name>A0A482XD63_LAOST</name>
<dbReference type="PROSITE" id="PS50268">
    <property type="entry name" value="CADHERIN_2"/>
    <property type="match status" value="1"/>
</dbReference>
<dbReference type="InterPro" id="IPR002126">
    <property type="entry name" value="Cadherin-like_dom"/>
</dbReference>
<evidence type="ECO:0000256" key="2">
    <source>
        <dbReference type="ARBA" id="ARBA00022692"/>
    </source>
</evidence>
<evidence type="ECO:0000256" key="5">
    <source>
        <dbReference type="ARBA" id="ARBA00022889"/>
    </source>
</evidence>
<gene>
    <name evidence="10" type="ORF">LSTR_LSTR016285</name>
</gene>
<organism evidence="10 11">
    <name type="scientific">Laodelphax striatellus</name>
    <name type="common">Small brown planthopper</name>
    <name type="synonym">Delphax striatella</name>
    <dbReference type="NCBI Taxonomy" id="195883"/>
    <lineage>
        <taxon>Eukaryota</taxon>
        <taxon>Metazoa</taxon>
        <taxon>Ecdysozoa</taxon>
        <taxon>Arthropoda</taxon>
        <taxon>Hexapoda</taxon>
        <taxon>Insecta</taxon>
        <taxon>Pterygota</taxon>
        <taxon>Neoptera</taxon>
        <taxon>Paraneoptera</taxon>
        <taxon>Hemiptera</taxon>
        <taxon>Auchenorrhyncha</taxon>
        <taxon>Fulgoroidea</taxon>
        <taxon>Delphacidae</taxon>
        <taxon>Criomorphinae</taxon>
        <taxon>Laodelphax</taxon>
    </lineage>
</organism>
<evidence type="ECO:0000313" key="11">
    <source>
        <dbReference type="Proteomes" id="UP000291343"/>
    </source>
</evidence>
<evidence type="ECO:0000256" key="7">
    <source>
        <dbReference type="ARBA" id="ARBA00023136"/>
    </source>
</evidence>
<dbReference type="PANTHER" id="PTHR24025">
    <property type="entry name" value="DESMOGLEIN FAMILY MEMBER"/>
    <property type="match status" value="1"/>
</dbReference>
<keyword evidence="6" id="KW-1133">Transmembrane helix</keyword>
<evidence type="ECO:0000259" key="9">
    <source>
        <dbReference type="PROSITE" id="PS50268"/>
    </source>
</evidence>
<dbReference type="SMART" id="SM00112">
    <property type="entry name" value="CA"/>
    <property type="match status" value="2"/>
</dbReference>
<evidence type="ECO:0000256" key="6">
    <source>
        <dbReference type="ARBA" id="ARBA00022989"/>
    </source>
</evidence>
<feature type="non-terminal residue" evidence="10">
    <location>
        <position position="244"/>
    </location>
</feature>
<sequence>KINVVDANDNDPLFEAAEVNVTINENEPAGAAVIKVNARDRDSGENAYISYSIANLNPVPFEIDHFTGSVRTTQVLDYESMRREYILRIRASDWGVPYRRQTEMQLRIILRDVNDNRPQFEKVDCVGNVPRLLPIGSEIMTLSAIDFDAGNIISYRTVSGNEDGCFSLDSTSGVLSVTCDLADVSVNERIVNVTATDGTHFADVTSIRMQLVNTKRVMSNSNNGDDTGNFQCRDTGVARRLTEV</sequence>
<dbReference type="Pfam" id="PF00028">
    <property type="entry name" value="Cadherin"/>
    <property type="match status" value="1"/>
</dbReference>
<dbReference type="EMBL" id="QKKF02012752">
    <property type="protein sequence ID" value="RZF43490.1"/>
    <property type="molecule type" value="Genomic_DNA"/>
</dbReference>
<dbReference type="CDD" id="cd11304">
    <property type="entry name" value="Cadherin_repeat"/>
    <property type="match status" value="2"/>
</dbReference>